<protein>
    <submittedName>
        <fullName evidence="2">Uncharacterized protein</fullName>
    </submittedName>
</protein>
<feature type="region of interest" description="Disordered" evidence="1">
    <location>
        <begin position="223"/>
        <end position="242"/>
    </location>
</feature>
<dbReference type="AlphaFoldDB" id="A0A0K9PF97"/>
<feature type="compositionally biased region" description="Basic and acidic residues" evidence="1">
    <location>
        <begin position="95"/>
        <end position="107"/>
    </location>
</feature>
<gene>
    <name evidence="2" type="ORF">ZOSMA_25G00140</name>
</gene>
<accession>A0A0K9PF97</accession>
<keyword evidence="3" id="KW-1185">Reference proteome</keyword>
<dbReference type="PANTHER" id="PTHR31390:SF0">
    <property type="entry name" value="DOMAIN PROTEIN, PUTATIVE (DUF3527)-RELATED"/>
    <property type="match status" value="1"/>
</dbReference>
<organism evidence="2 3">
    <name type="scientific">Zostera marina</name>
    <name type="common">Eelgrass</name>
    <dbReference type="NCBI Taxonomy" id="29655"/>
    <lineage>
        <taxon>Eukaryota</taxon>
        <taxon>Viridiplantae</taxon>
        <taxon>Streptophyta</taxon>
        <taxon>Embryophyta</taxon>
        <taxon>Tracheophyta</taxon>
        <taxon>Spermatophyta</taxon>
        <taxon>Magnoliopsida</taxon>
        <taxon>Liliopsida</taxon>
        <taxon>Zosteraceae</taxon>
        <taxon>Zostera</taxon>
    </lineage>
</organism>
<reference evidence="3" key="1">
    <citation type="journal article" date="2016" name="Nature">
        <title>The genome of the seagrass Zostera marina reveals angiosperm adaptation to the sea.</title>
        <authorList>
            <person name="Olsen J.L."/>
            <person name="Rouze P."/>
            <person name="Verhelst B."/>
            <person name="Lin Y.-C."/>
            <person name="Bayer T."/>
            <person name="Collen J."/>
            <person name="Dattolo E."/>
            <person name="De Paoli E."/>
            <person name="Dittami S."/>
            <person name="Maumus F."/>
            <person name="Michel G."/>
            <person name="Kersting A."/>
            <person name="Lauritano C."/>
            <person name="Lohaus R."/>
            <person name="Toepel M."/>
            <person name="Tonon T."/>
            <person name="Vanneste K."/>
            <person name="Amirebrahimi M."/>
            <person name="Brakel J."/>
            <person name="Bostroem C."/>
            <person name="Chovatia M."/>
            <person name="Grimwood J."/>
            <person name="Jenkins J.W."/>
            <person name="Jueterbock A."/>
            <person name="Mraz A."/>
            <person name="Stam W.T."/>
            <person name="Tice H."/>
            <person name="Bornberg-Bauer E."/>
            <person name="Green P.J."/>
            <person name="Pearson G.A."/>
            <person name="Procaccini G."/>
            <person name="Duarte C.M."/>
            <person name="Schmutz J."/>
            <person name="Reusch T.B.H."/>
            <person name="Van de Peer Y."/>
        </authorList>
    </citation>
    <scope>NUCLEOTIDE SEQUENCE [LARGE SCALE GENOMIC DNA]</scope>
    <source>
        <strain evidence="3">cv. Finnish</strain>
    </source>
</reference>
<sequence>MGLQTILESDDHHQVGYIRRPDHSSHHHRLKAEKRDEKEKSTGRKYFFRNLNSELRELAPDSLLSPYRKSMPSTSNGMDLQHDELIQRRGSVYHSSREIRKKEQDCRRKTKPSHSNKDFISFEILNSSSLHYQDEIRSSSHKRSPSSQKKRSSLIPSSKNNDVASLLQTGIVKTDSPDFLDLSFRFLPEKKLDDGSLVLDFSSSKENTSDDFLEIDLSREDLTEASGSVDKEDSVESSTSTCNKQFCSETDGSVFSESRFLPKSFSAKMETFSSLNQTDDASKNRLKYRNGSCKRLVDPIFKSKSQRNSSLSGSEVIDSPTSNLNLLRKSKMFQRSLSNEFSRIPHRSQKTEKYGMSITRDVSELVPLSPIHLSGILKLERRNGSHSFQFFPKGSEDIHSAKVCRTNSPFNWIYTFHKSKNKNCSSGRGSRHIYRQSPSLIGLMQSSCYLCSEIRKDQSLDKSTEMEFVLYDIAQAGRSYAGHEMPSQPAEANQYPELVNAEFSSNTNFTETKNILNKDKSKRLSKLVSCNGDLDDSDSLPWSPTDMLPHMEIAAIVIRFPYNMKADMINSRKQDTICMKEHLGHLSRPISDEAEKTVSDYVYSASMKVITPSGGHGLPCTEDSPTPLLDRWRSGGICDCGGWDMGCPIVVFDDNNCIQGDNGRSNPSLKLFIQGTKDSIPALTMAIHDEEHYIIHFHAKLSPLQAFSICVATLHALDSSTISGHDVSIPVYHTKSLKLLFEEEVRQLLGAVAENERNMKAKKSIAQYTLDPPFSPIGRV</sequence>
<feature type="region of interest" description="Disordered" evidence="1">
    <location>
        <begin position="88"/>
        <end position="114"/>
    </location>
</feature>
<evidence type="ECO:0000313" key="3">
    <source>
        <dbReference type="Proteomes" id="UP000036987"/>
    </source>
</evidence>
<proteinExistence type="predicted"/>
<dbReference type="PANTHER" id="PTHR31390">
    <property type="entry name" value="EXPRESSED PROTEIN"/>
    <property type="match status" value="1"/>
</dbReference>
<feature type="compositionally biased region" description="Basic residues" evidence="1">
    <location>
        <begin position="139"/>
        <end position="152"/>
    </location>
</feature>
<evidence type="ECO:0000256" key="1">
    <source>
        <dbReference type="SAM" id="MobiDB-lite"/>
    </source>
</evidence>
<dbReference type="EMBL" id="LFYR01000889">
    <property type="protein sequence ID" value="KMZ67629.1"/>
    <property type="molecule type" value="Genomic_DNA"/>
</dbReference>
<feature type="compositionally biased region" description="Basic and acidic residues" evidence="1">
    <location>
        <begin position="33"/>
        <end position="42"/>
    </location>
</feature>
<evidence type="ECO:0000313" key="2">
    <source>
        <dbReference type="EMBL" id="KMZ67629.1"/>
    </source>
</evidence>
<dbReference type="Pfam" id="PF12043">
    <property type="entry name" value="DUF3527"/>
    <property type="match status" value="1"/>
</dbReference>
<feature type="compositionally biased region" description="Basic and acidic residues" evidence="1">
    <location>
        <begin position="9"/>
        <end position="24"/>
    </location>
</feature>
<comment type="caution">
    <text evidence="2">The sequence shown here is derived from an EMBL/GenBank/DDBJ whole genome shotgun (WGS) entry which is preliminary data.</text>
</comment>
<dbReference type="OrthoDB" id="1939710at2759"/>
<name>A0A0K9PF97_ZOSMR</name>
<dbReference type="OMA" id="VEEKTQC"/>
<dbReference type="Proteomes" id="UP000036987">
    <property type="component" value="Unassembled WGS sequence"/>
</dbReference>
<feature type="region of interest" description="Disordered" evidence="1">
    <location>
        <begin position="1"/>
        <end position="43"/>
    </location>
</feature>
<feature type="region of interest" description="Disordered" evidence="1">
    <location>
        <begin position="133"/>
        <end position="159"/>
    </location>
</feature>
<dbReference type="InterPro" id="IPR021916">
    <property type="entry name" value="DUF3527"/>
</dbReference>